<dbReference type="InterPro" id="IPR036628">
    <property type="entry name" value="Clp_N_dom_sf"/>
</dbReference>
<feature type="domain" description="Clp R" evidence="7">
    <location>
        <begin position="30"/>
        <end position="171"/>
    </location>
</feature>
<evidence type="ECO:0000259" key="7">
    <source>
        <dbReference type="PROSITE" id="PS51903"/>
    </source>
</evidence>
<dbReference type="SMART" id="SM00382">
    <property type="entry name" value="AAA"/>
    <property type="match status" value="2"/>
</dbReference>
<dbReference type="CDD" id="cd19499">
    <property type="entry name" value="RecA-like_ClpB_Hsp104-like"/>
    <property type="match status" value="1"/>
</dbReference>
<dbReference type="InterPro" id="IPR050130">
    <property type="entry name" value="ClpA_ClpB"/>
</dbReference>
<dbReference type="GO" id="GO:0016887">
    <property type="term" value="F:ATP hydrolysis activity"/>
    <property type="evidence" value="ECO:0007669"/>
    <property type="project" value="InterPro"/>
</dbReference>
<dbReference type="GO" id="GO:0005737">
    <property type="term" value="C:cytoplasm"/>
    <property type="evidence" value="ECO:0007669"/>
    <property type="project" value="TreeGrafter"/>
</dbReference>
<evidence type="ECO:0000256" key="5">
    <source>
        <dbReference type="ARBA" id="ARBA00023186"/>
    </source>
</evidence>
<dbReference type="PRINTS" id="PR00300">
    <property type="entry name" value="CLPPROTEASEA"/>
</dbReference>
<dbReference type="SUPFAM" id="SSF52540">
    <property type="entry name" value="P-loop containing nucleoside triphosphate hydrolases"/>
    <property type="match status" value="2"/>
</dbReference>
<evidence type="ECO:0000256" key="1">
    <source>
        <dbReference type="ARBA" id="ARBA00008675"/>
    </source>
</evidence>
<organism evidence="8">
    <name type="scientific">Cronobacter sakazakii</name>
    <name type="common">Enterobacter sakazakii</name>
    <dbReference type="NCBI Taxonomy" id="28141"/>
    <lineage>
        <taxon>Bacteria</taxon>
        <taxon>Pseudomonadati</taxon>
        <taxon>Pseudomonadota</taxon>
        <taxon>Gammaproteobacteria</taxon>
        <taxon>Enterobacterales</taxon>
        <taxon>Enterobacteriaceae</taxon>
        <taxon>Cronobacter</taxon>
    </lineage>
</organism>
<keyword evidence="3" id="KW-0547">Nucleotide-binding</keyword>
<accession>Q3ZV24</accession>
<dbReference type="Pfam" id="PF07724">
    <property type="entry name" value="AAA_2"/>
    <property type="match status" value="1"/>
</dbReference>
<dbReference type="InterPro" id="IPR019489">
    <property type="entry name" value="Clp_ATPase_C"/>
</dbReference>
<name>Q3ZV24_CROSK</name>
<dbReference type="Pfam" id="PF00004">
    <property type="entry name" value="AAA"/>
    <property type="match status" value="1"/>
</dbReference>
<evidence type="ECO:0000256" key="4">
    <source>
        <dbReference type="ARBA" id="ARBA00022840"/>
    </source>
</evidence>
<dbReference type="CDD" id="cd00009">
    <property type="entry name" value="AAA"/>
    <property type="match status" value="1"/>
</dbReference>
<gene>
    <name evidence="8" type="primary">clpB5</name>
</gene>
<keyword evidence="2 6" id="KW-0677">Repeat</keyword>
<dbReference type="InterPro" id="IPR003959">
    <property type="entry name" value="ATPase_AAA_core"/>
</dbReference>
<dbReference type="SMART" id="SM01086">
    <property type="entry name" value="ClpB_D2-small"/>
    <property type="match status" value="1"/>
</dbReference>
<dbReference type="InterPro" id="IPR027417">
    <property type="entry name" value="P-loop_NTPase"/>
</dbReference>
<proteinExistence type="inferred from homology"/>
<dbReference type="Gene3D" id="3.40.50.300">
    <property type="entry name" value="P-loop containing nucleotide triphosphate hydrolases"/>
    <property type="match status" value="3"/>
</dbReference>
<keyword evidence="4" id="KW-0067">ATP-binding</keyword>
<dbReference type="AlphaFoldDB" id="Q3ZV24"/>
<dbReference type="InterPro" id="IPR017729">
    <property type="entry name" value="ATPase_T6SS_ClpV1"/>
</dbReference>
<dbReference type="PROSITE" id="PS51903">
    <property type="entry name" value="CLP_R"/>
    <property type="match status" value="1"/>
</dbReference>
<dbReference type="GO" id="GO:0034605">
    <property type="term" value="P:cellular response to heat"/>
    <property type="evidence" value="ECO:0007669"/>
    <property type="project" value="TreeGrafter"/>
</dbReference>
<evidence type="ECO:0000256" key="6">
    <source>
        <dbReference type="PROSITE-ProRule" id="PRU01251"/>
    </source>
</evidence>
<dbReference type="PROSITE" id="PS00870">
    <property type="entry name" value="CLPAB_1"/>
    <property type="match status" value="1"/>
</dbReference>
<dbReference type="Gene3D" id="1.10.8.60">
    <property type="match status" value="1"/>
</dbReference>
<reference evidence="8" key="1">
    <citation type="journal article" date="2006" name="Syst. Appl. Microbiol.">
        <title>Molecular characterization of the alpha-glucosidase activity in Enterobacter sakazakii reveals the presence of a putative gene cluster for palatinose metabolism.</title>
        <authorList>
            <person name="Lehner A."/>
            <person name="Riedel K."/>
            <person name="Rattei T."/>
            <person name="Ruepp A."/>
            <person name="Frishman D."/>
            <person name="Breeuwer P."/>
            <person name="Diep B."/>
            <person name="Eberl L."/>
            <person name="Stephan R."/>
        </authorList>
    </citation>
    <scope>NUCLEOTIDE SEQUENCE</scope>
    <source>
        <strain evidence="8">858</strain>
    </source>
</reference>
<dbReference type="InterPro" id="IPR004176">
    <property type="entry name" value="Clp_R_N"/>
</dbReference>
<dbReference type="InterPro" id="IPR001270">
    <property type="entry name" value="ClpA/B"/>
</dbReference>
<dbReference type="Gene3D" id="1.10.1780.10">
    <property type="entry name" value="Clp, N-terminal domain"/>
    <property type="match status" value="1"/>
</dbReference>
<sequence>MAQSRNQAAVLFGNYVKRKHKVAISRKNLFSKLGDTLFRSIESATTLCKLRGNPYVELVHWINQLWHQEDNDLKHVVRYFNVDCESLERELARSLNHLPDGATAVADFSYLIELAIERAWMYTSLEHSESKIRSGHLLIALLTSVELRRALLAIAAPLEKIVLEQFNRDFNYITRNSPEVKESESTVFLSSQNAMPGEASGAIKLQGSGSLAQYATDLTALAREGKIDPVLGRDREISTMIDILLRRRQNNPLLTGDAGVGKTAVVEGLALAISAGEVPPSLAEVRLMSLDIVALSAGASMKGEFEARLKAVLEEAASSEQPVILFIDEVHNLVGAGNTAGTGDAANLLKPALARGQLRTIGATTWSEFKRHIEKDPALTRRFQMLQVEEPDEDNATEMLRGQVPVLEAHHNVWVLEEALRAAVKLSHRYIPARQLPDKAISLLDTACARVAVGQYAPPQMLQDLKYQTESAKRQLSLAVKASTLGKGNEASVNALKRVITQKIKEADSFESRWQQEKNIVSEINVLRATLQNHCQQENVDDEQQAALKKALLQAESHLNRVRGEQAMIHTEVSANVVAAIVSEWTGVPIGQMLQDEMNIVRELPLHLAERVTGQPFALKQISERILMARAGLADPGRPTGVFMLTGPSGTGKTETALAIAEKMYGGEHNLITINMSEYQEAHTVSALKGSPPGYIGYGEGGVLTEAVRRKPYSVILLDEIEKAHPDVHELFFQVFDKGRMEDGEGRLIDFRNTIILLTSNVGSENLISLSRDENTLPEEKMLAELLHTELLKFFPAAFLGRLTVIPYLPLRREALGFIINAQLKRVAKRLYENHKVTLEYSDEVINYIIDQCHVSDTGARVLIRYIEQNILPQIGGILMNNAQKAKLSGVTISTGTECLLVAPYCEDDIAEKSTTVQ</sequence>
<dbReference type="InterPro" id="IPR041546">
    <property type="entry name" value="ClpA/ClpB_AAA_lid"/>
</dbReference>
<evidence type="ECO:0000256" key="3">
    <source>
        <dbReference type="ARBA" id="ARBA00022741"/>
    </source>
</evidence>
<protein>
    <submittedName>
        <fullName evidence="8">Uncharacterized protein clpB5</fullName>
    </submittedName>
</protein>
<comment type="similarity">
    <text evidence="1">Belongs to the ClpA/ClpB family.</text>
</comment>
<dbReference type="PANTHER" id="PTHR11638:SF184">
    <property type="entry name" value="ATPASE WITH CHAPERONE ACTIVITY"/>
    <property type="match status" value="1"/>
</dbReference>
<dbReference type="Pfam" id="PF17871">
    <property type="entry name" value="AAA_lid_9"/>
    <property type="match status" value="1"/>
</dbReference>
<dbReference type="PANTHER" id="PTHR11638">
    <property type="entry name" value="ATP-DEPENDENT CLP PROTEASE"/>
    <property type="match status" value="1"/>
</dbReference>
<evidence type="ECO:0000256" key="2">
    <source>
        <dbReference type="ARBA" id="ARBA00022737"/>
    </source>
</evidence>
<dbReference type="GO" id="GO:0005524">
    <property type="term" value="F:ATP binding"/>
    <property type="evidence" value="ECO:0007669"/>
    <property type="project" value="UniProtKB-KW"/>
</dbReference>
<dbReference type="EMBL" id="AM075208">
    <property type="protein sequence ID" value="CAJ27310.1"/>
    <property type="molecule type" value="Genomic_DNA"/>
</dbReference>
<evidence type="ECO:0000313" key="8">
    <source>
        <dbReference type="EMBL" id="CAJ27310.1"/>
    </source>
</evidence>
<dbReference type="InterPro" id="IPR003593">
    <property type="entry name" value="AAA+_ATPase"/>
</dbReference>
<dbReference type="InterPro" id="IPR018368">
    <property type="entry name" value="ClpA/B_CS1"/>
</dbReference>
<dbReference type="Pfam" id="PF10431">
    <property type="entry name" value="ClpB_D2-small"/>
    <property type="match status" value="1"/>
</dbReference>
<dbReference type="NCBIfam" id="TIGR03345">
    <property type="entry name" value="VI_ClpV1"/>
    <property type="match status" value="1"/>
</dbReference>
<keyword evidence="5" id="KW-0143">Chaperone</keyword>
<dbReference type="SUPFAM" id="SSF81923">
    <property type="entry name" value="Double Clp-N motif"/>
    <property type="match status" value="1"/>
</dbReference>